<protein>
    <submittedName>
        <fullName evidence="6">Uncharacterized protein</fullName>
    </submittedName>
</protein>
<evidence type="ECO:0000259" key="5">
    <source>
        <dbReference type="Pfam" id="PF24758"/>
    </source>
</evidence>
<dbReference type="AlphaFoldDB" id="A0A5J9VTV7"/>
<dbReference type="PANTHER" id="PTHR32141">
    <property type="match status" value="1"/>
</dbReference>
<dbReference type="InterPro" id="IPR055302">
    <property type="entry name" value="F-box_dom-containing"/>
</dbReference>
<dbReference type="Gramene" id="TVU39639">
    <property type="protein sequence ID" value="TVU39639"/>
    <property type="gene ID" value="EJB05_13068"/>
</dbReference>
<organism evidence="6 7">
    <name type="scientific">Eragrostis curvula</name>
    <name type="common">weeping love grass</name>
    <dbReference type="NCBI Taxonomy" id="38414"/>
    <lineage>
        <taxon>Eukaryota</taxon>
        <taxon>Viridiplantae</taxon>
        <taxon>Streptophyta</taxon>
        <taxon>Embryophyta</taxon>
        <taxon>Tracheophyta</taxon>
        <taxon>Spermatophyta</taxon>
        <taxon>Magnoliopsida</taxon>
        <taxon>Liliopsida</taxon>
        <taxon>Poales</taxon>
        <taxon>Poaceae</taxon>
        <taxon>PACMAD clade</taxon>
        <taxon>Chloridoideae</taxon>
        <taxon>Eragrostideae</taxon>
        <taxon>Eragrostidinae</taxon>
        <taxon>Eragrostis</taxon>
    </lineage>
</organism>
<keyword evidence="2" id="KW-0812">Transmembrane</keyword>
<dbReference type="InterPro" id="IPR032675">
    <property type="entry name" value="LRR_dom_sf"/>
</dbReference>
<dbReference type="Pfam" id="PF08387">
    <property type="entry name" value="FBD"/>
    <property type="match status" value="1"/>
</dbReference>
<keyword evidence="2" id="KW-1133">Transmembrane helix</keyword>
<dbReference type="InterPro" id="IPR055411">
    <property type="entry name" value="LRR_FXL15/At3g58940/PEG3-like"/>
</dbReference>
<feature type="domain" description="F-box/LRR-repeat protein 15/At3g58940/PEG3-like LRR" evidence="5">
    <location>
        <begin position="223"/>
        <end position="449"/>
    </location>
</feature>
<proteinExistence type="predicted"/>
<feature type="domain" description="F-box" evidence="3">
    <location>
        <begin position="137"/>
        <end position="177"/>
    </location>
</feature>
<keyword evidence="2" id="KW-0472">Membrane</keyword>
<dbReference type="EMBL" id="RWGY01000007">
    <property type="protein sequence ID" value="TVU39639.1"/>
    <property type="molecule type" value="Genomic_DNA"/>
</dbReference>
<sequence>MSAASGAALSRLAAIVGFSTATMTCIIFKSLLPFRGPSSRISLPCEAVLQSSKPGHGLVRGPSFPLLLFPNSSRGWRLGRSFLDDHRLSANLAFLTRVPVMGLTAMVTRAKKKRLEEESRRPELPPRGQGDEGPDLISRLPDAILGDVITLLPAKEGCRTQILSRRWRPLWRSSPLNLDAVVAGLMSEKQVSNIFRTLRTHQGPVRRFSLTCRSMGDRFPLVDPILRSPRLKNLQEFELLSHDNSGRSCPIPQPVFGLLPTLKVLTIAAVCKVLNFPTEISCSLNFPHLEQLTLRNVNISESTLHGVLSACPVLEALVLDWNRGYCLLRICSKTLRSLGISNCWHSEEGRLQEVIVEHAPLLERLIPLALDNHDLVIRVIQAPKLKTLGYLTERVATLKLGTMVFQKMTPVSLCYVMRTVKILALATASSLDFIIDYLKLFPCVEKLYIVLCAQGNFKNARHNVSLECLDLHLKTLQFINYIGNMSDVNFVRFFISNARVLESVKLFVRRDKCDTKWIATQHEKLWLSTRATKGIRFDFLASYRVGTYVYIKDINDLDTDDPFNKSLCRSCSNDDDDDDIL</sequence>
<dbReference type="Gene3D" id="3.80.10.10">
    <property type="entry name" value="Ribonuclease Inhibitor"/>
    <property type="match status" value="1"/>
</dbReference>
<feature type="domain" description="FBD" evidence="4">
    <location>
        <begin position="467"/>
        <end position="506"/>
    </location>
</feature>
<dbReference type="InterPro" id="IPR036047">
    <property type="entry name" value="F-box-like_dom_sf"/>
</dbReference>
<evidence type="ECO:0000256" key="1">
    <source>
        <dbReference type="SAM" id="MobiDB-lite"/>
    </source>
</evidence>
<dbReference type="InterPro" id="IPR006566">
    <property type="entry name" value="FBD"/>
</dbReference>
<dbReference type="SUPFAM" id="SSF52058">
    <property type="entry name" value="L domain-like"/>
    <property type="match status" value="1"/>
</dbReference>
<dbReference type="PANTHER" id="PTHR32141:SF34">
    <property type="entry name" value="OS12G0558366 PROTEIN"/>
    <property type="match status" value="1"/>
</dbReference>
<dbReference type="OrthoDB" id="674834at2759"/>
<evidence type="ECO:0000259" key="4">
    <source>
        <dbReference type="Pfam" id="PF08387"/>
    </source>
</evidence>
<name>A0A5J9VTV7_9POAL</name>
<evidence type="ECO:0000313" key="7">
    <source>
        <dbReference type="Proteomes" id="UP000324897"/>
    </source>
</evidence>
<feature type="region of interest" description="Disordered" evidence="1">
    <location>
        <begin position="111"/>
        <end position="136"/>
    </location>
</feature>
<dbReference type="SUPFAM" id="SSF81383">
    <property type="entry name" value="F-box domain"/>
    <property type="match status" value="1"/>
</dbReference>
<evidence type="ECO:0000259" key="3">
    <source>
        <dbReference type="Pfam" id="PF00646"/>
    </source>
</evidence>
<evidence type="ECO:0000256" key="2">
    <source>
        <dbReference type="SAM" id="Phobius"/>
    </source>
</evidence>
<dbReference type="InterPro" id="IPR001810">
    <property type="entry name" value="F-box_dom"/>
</dbReference>
<comment type="caution">
    <text evidence="6">The sequence shown here is derived from an EMBL/GenBank/DDBJ whole genome shotgun (WGS) entry which is preliminary data.</text>
</comment>
<keyword evidence="7" id="KW-1185">Reference proteome</keyword>
<dbReference type="Proteomes" id="UP000324897">
    <property type="component" value="Chromosome 4"/>
</dbReference>
<feature type="transmembrane region" description="Helical" evidence="2">
    <location>
        <begin position="12"/>
        <end position="32"/>
    </location>
</feature>
<evidence type="ECO:0000313" key="6">
    <source>
        <dbReference type="EMBL" id="TVU39639.1"/>
    </source>
</evidence>
<reference evidence="6 7" key="1">
    <citation type="journal article" date="2019" name="Sci. Rep.">
        <title>A high-quality genome of Eragrostis curvula grass provides insights into Poaceae evolution and supports new strategies to enhance forage quality.</title>
        <authorList>
            <person name="Carballo J."/>
            <person name="Santos B.A.C.M."/>
            <person name="Zappacosta D."/>
            <person name="Garbus I."/>
            <person name="Selva J.P."/>
            <person name="Gallo C.A."/>
            <person name="Diaz A."/>
            <person name="Albertini E."/>
            <person name="Caccamo M."/>
            <person name="Echenique V."/>
        </authorList>
    </citation>
    <scope>NUCLEOTIDE SEQUENCE [LARGE SCALE GENOMIC DNA]</scope>
    <source>
        <strain evidence="7">cv. Victoria</strain>
        <tissue evidence="6">Leaf</tissue>
    </source>
</reference>
<feature type="non-terminal residue" evidence="6">
    <location>
        <position position="1"/>
    </location>
</feature>
<gene>
    <name evidence="6" type="ORF">EJB05_13068</name>
</gene>
<accession>A0A5J9VTV7</accession>
<dbReference type="Pfam" id="PF00646">
    <property type="entry name" value="F-box"/>
    <property type="match status" value="1"/>
</dbReference>
<feature type="compositionally biased region" description="Basic and acidic residues" evidence="1">
    <location>
        <begin position="114"/>
        <end position="124"/>
    </location>
</feature>
<dbReference type="Pfam" id="PF24758">
    <property type="entry name" value="LRR_At5g56370"/>
    <property type="match status" value="1"/>
</dbReference>